<gene>
    <name evidence="2" type="ORF">XBW1_3804</name>
</gene>
<evidence type="ECO:0000256" key="1">
    <source>
        <dbReference type="SAM" id="MobiDB-lite"/>
    </source>
</evidence>
<organism evidence="2 3">
    <name type="scientific">Xenorhabdus bovienii</name>
    <name type="common">Xenorhabdus nematophila subsp. bovienii</name>
    <dbReference type="NCBI Taxonomy" id="40576"/>
    <lineage>
        <taxon>Bacteria</taxon>
        <taxon>Pseudomonadati</taxon>
        <taxon>Pseudomonadota</taxon>
        <taxon>Gammaproteobacteria</taxon>
        <taxon>Enterobacterales</taxon>
        <taxon>Morganellaceae</taxon>
        <taxon>Xenorhabdus</taxon>
    </lineage>
</organism>
<dbReference type="KEGG" id="xbv:XBW1_3804"/>
<feature type="compositionally biased region" description="Basic and acidic residues" evidence="1">
    <location>
        <begin position="128"/>
        <end position="142"/>
    </location>
</feature>
<evidence type="ECO:0000313" key="2">
    <source>
        <dbReference type="EMBL" id="CDM91160.1"/>
    </source>
</evidence>
<feature type="region of interest" description="Disordered" evidence="1">
    <location>
        <begin position="127"/>
        <end position="161"/>
    </location>
</feature>
<dbReference type="AlphaFoldDB" id="A0A0B6XC33"/>
<sequence>MKRYSSSALLVLSLIFPVVSLTMPFTANAVELVKWERIPLPVQLNVGEERVIFVEKNVRVGFPPALNDKLRIQSTGGTIYLKAEDAFSTTRLQLQDLQNGEIILLDVTAREKKGILEPMRLIYTGEVTKQHSSKDKTQRSDNENNYLNTDVQGKNKQRQKTANNVPLPVLLTRYAAQNLYAPLRTVETVSGIQSISLPLPKRITTLYPSAPAQVTPLAGWRSNGVSVVALKITNSSSEKLVLDPRVLQGQFITATFQHQWLGAMGTPEDTTTLYLVMKGKPEDSFIAEPVLLKKALNKNVRNPK</sequence>
<dbReference type="InterPro" id="IPR021844">
    <property type="entry name" value="Integr_conj_element_PFL4704"/>
</dbReference>
<reference evidence="2 3" key="1">
    <citation type="submission" date="2014-02" db="EMBL/GenBank/DDBJ databases">
        <authorList>
            <person name="Genoscope - CEA"/>
        </authorList>
    </citation>
    <scope>NUCLEOTIDE SEQUENCE [LARGE SCALE GENOMIC DNA]</scope>
    <source>
        <strain evidence="2 3">CS03</strain>
    </source>
</reference>
<protein>
    <submittedName>
        <fullName evidence="2">Putative exported protein</fullName>
    </submittedName>
</protein>
<dbReference type="RefSeq" id="WP_046337422.1">
    <property type="nucleotide sequence ID" value="NZ_CAWMEF010000001.1"/>
</dbReference>
<dbReference type="Proteomes" id="UP000032930">
    <property type="component" value="Chromosome"/>
</dbReference>
<name>A0A0B6XC33_XENBV</name>
<dbReference type="Pfam" id="PF11920">
    <property type="entry name" value="DUF3438"/>
    <property type="match status" value="1"/>
</dbReference>
<accession>A0A0B6XC33</accession>
<proteinExistence type="predicted"/>
<evidence type="ECO:0000313" key="3">
    <source>
        <dbReference type="Proteomes" id="UP000032930"/>
    </source>
</evidence>
<dbReference type="NCBIfam" id="TIGR03749">
    <property type="entry name" value="conj_TIGR03749"/>
    <property type="match status" value="1"/>
</dbReference>
<dbReference type="EMBL" id="FO818637">
    <property type="protein sequence ID" value="CDM91160.1"/>
    <property type="molecule type" value="Genomic_DNA"/>
</dbReference>
<feature type="compositionally biased region" description="Polar residues" evidence="1">
    <location>
        <begin position="143"/>
        <end position="161"/>
    </location>
</feature>